<feature type="region of interest" description="Disordered" evidence="2">
    <location>
        <begin position="216"/>
        <end position="259"/>
    </location>
</feature>
<organism evidence="5 6">
    <name type="scientific">Paramecium sonneborni</name>
    <dbReference type="NCBI Taxonomy" id="65129"/>
    <lineage>
        <taxon>Eukaryota</taxon>
        <taxon>Sar</taxon>
        <taxon>Alveolata</taxon>
        <taxon>Ciliophora</taxon>
        <taxon>Intramacronucleata</taxon>
        <taxon>Oligohymenophorea</taxon>
        <taxon>Peniculida</taxon>
        <taxon>Parameciidae</taxon>
        <taxon>Paramecium</taxon>
    </lineage>
</organism>
<keyword evidence="3" id="KW-0472">Membrane</keyword>
<evidence type="ECO:0008006" key="7">
    <source>
        <dbReference type="Google" id="ProtNLM"/>
    </source>
</evidence>
<evidence type="ECO:0000256" key="3">
    <source>
        <dbReference type="SAM" id="Phobius"/>
    </source>
</evidence>
<accession>A0A8S1NCY4</accession>
<feature type="compositionally biased region" description="Basic and acidic residues" evidence="2">
    <location>
        <begin position="216"/>
        <end position="252"/>
    </location>
</feature>
<keyword evidence="4" id="KW-0732">Signal</keyword>
<keyword evidence="6" id="KW-1185">Reference proteome</keyword>
<proteinExistence type="predicted"/>
<feature type="coiled-coil region" evidence="1">
    <location>
        <begin position="113"/>
        <end position="167"/>
    </location>
</feature>
<evidence type="ECO:0000313" key="6">
    <source>
        <dbReference type="Proteomes" id="UP000692954"/>
    </source>
</evidence>
<keyword evidence="3" id="KW-0812">Transmembrane</keyword>
<dbReference type="OrthoDB" id="306698at2759"/>
<evidence type="ECO:0000256" key="1">
    <source>
        <dbReference type="SAM" id="Coils"/>
    </source>
</evidence>
<evidence type="ECO:0000256" key="4">
    <source>
        <dbReference type="SAM" id="SignalP"/>
    </source>
</evidence>
<comment type="caution">
    <text evidence="5">The sequence shown here is derived from an EMBL/GenBank/DDBJ whole genome shotgun (WGS) entry which is preliminary data.</text>
</comment>
<feature type="chain" id="PRO_5035723779" description="Transmembrane protein" evidence="4">
    <location>
        <begin position="16"/>
        <end position="259"/>
    </location>
</feature>
<sequence length="259" mass="30610">MINLIYIVLLTLVSAKTNEEELREASCVIFSRYILQVDQVQTNPLIGKLIKEQKYNQDDAIYMVQAAALDKCLTNIKQREVTRILDALQNQQIELDKYIHLHENIKYDRFINNKKEAAKLAQLIEIIKEVEELIQTQWQKRPEVEKKRQEQRESEEIDQEIQDQLSDLPIVEQFDLSKFSLKQILLKNKEYLYFAIFIFVPIVLLLNCCFKKKPEKKVNTKTEKNEKKSSTTEEPENEKKKSSSEKKSDKKEKNKSKKD</sequence>
<reference evidence="5" key="1">
    <citation type="submission" date="2021-01" db="EMBL/GenBank/DDBJ databases">
        <authorList>
            <consortium name="Genoscope - CEA"/>
            <person name="William W."/>
        </authorList>
    </citation>
    <scope>NUCLEOTIDE SEQUENCE</scope>
</reference>
<feature type="transmembrane region" description="Helical" evidence="3">
    <location>
        <begin position="191"/>
        <end position="210"/>
    </location>
</feature>
<evidence type="ECO:0000313" key="5">
    <source>
        <dbReference type="EMBL" id="CAD8088186.1"/>
    </source>
</evidence>
<keyword evidence="1" id="KW-0175">Coiled coil</keyword>
<name>A0A8S1NCY4_9CILI</name>
<keyword evidence="3" id="KW-1133">Transmembrane helix</keyword>
<evidence type="ECO:0000256" key="2">
    <source>
        <dbReference type="SAM" id="MobiDB-lite"/>
    </source>
</evidence>
<dbReference type="AlphaFoldDB" id="A0A8S1NCY4"/>
<feature type="signal peptide" evidence="4">
    <location>
        <begin position="1"/>
        <end position="15"/>
    </location>
</feature>
<gene>
    <name evidence="5" type="ORF">PSON_ATCC_30995.1.T0520226</name>
</gene>
<dbReference type="EMBL" id="CAJJDN010000052">
    <property type="protein sequence ID" value="CAD8088186.1"/>
    <property type="molecule type" value="Genomic_DNA"/>
</dbReference>
<protein>
    <recommendedName>
        <fullName evidence="7">Transmembrane protein</fullName>
    </recommendedName>
</protein>
<dbReference type="Proteomes" id="UP000692954">
    <property type="component" value="Unassembled WGS sequence"/>
</dbReference>